<evidence type="ECO:0000259" key="2">
    <source>
        <dbReference type="Pfam" id="PF00899"/>
    </source>
</evidence>
<dbReference type="InterPro" id="IPR042523">
    <property type="entry name" value="Atg7_N_2"/>
</dbReference>
<dbReference type="Gene3D" id="3.40.140.100">
    <property type="entry name" value="Ubiquitin-like modifier-activating enzyme ATG7 C-terminal domain"/>
    <property type="match status" value="1"/>
</dbReference>
<comment type="caution">
    <text evidence="4">The sequence shown here is derived from an EMBL/GenBank/DDBJ whole genome shotgun (WGS) entry which is preliminary data.</text>
</comment>
<dbReference type="EMBL" id="VLTM01000001">
    <property type="protein sequence ID" value="KAA0169036.1"/>
    <property type="molecule type" value="Genomic_DNA"/>
</dbReference>
<dbReference type="GO" id="GO:0019778">
    <property type="term" value="F:Atg12 activating enzyme activity"/>
    <property type="evidence" value="ECO:0007669"/>
    <property type="project" value="TreeGrafter"/>
</dbReference>
<dbReference type="Gene3D" id="3.40.140.70">
    <property type="entry name" value="Ubiquitin-like modifier-activating enzyme ATG7 N-terminal domain"/>
    <property type="match status" value="1"/>
</dbReference>
<accession>A0A5A8DUE6</accession>
<name>A0A5A8DUE6_CAFRO</name>
<dbReference type="Gene3D" id="3.40.50.720">
    <property type="entry name" value="NAD(P)-binding Rossmann-like Domain"/>
    <property type="match status" value="1"/>
</dbReference>
<feature type="region of interest" description="Disordered" evidence="1">
    <location>
        <begin position="595"/>
        <end position="622"/>
    </location>
</feature>
<dbReference type="PANTHER" id="PTHR10953">
    <property type="entry name" value="UBIQUITIN-ACTIVATING ENZYME E1"/>
    <property type="match status" value="1"/>
</dbReference>
<evidence type="ECO:0000313" key="4">
    <source>
        <dbReference type="EMBL" id="KAA0169036.1"/>
    </source>
</evidence>
<dbReference type="PANTHER" id="PTHR10953:SF3">
    <property type="entry name" value="UBIQUITIN-LIKE MODIFIER-ACTIVATING ENZYME ATG7"/>
    <property type="match status" value="1"/>
</dbReference>
<dbReference type="GO" id="GO:0006995">
    <property type="term" value="P:cellular response to nitrogen starvation"/>
    <property type="evidence" value="ECO:0007669"/>
    <property type="project" value="TreeGrafter"/>
</dbReference>
<dbReference type="GO" id="GO:0032446">
    <property type="term" value="P:protein modification by small protein conjugation"/>
    <property type="evidence" value="ECO:0007669"/>
    <property type="project" value="TreeGrafter"/>
</dbReference>
<dbReference type="InterPro" id="IPR045886">
    <property type="entry name" value="ThiF/MoeB/HesA"/>
</dbReference>
<sequence>MEPSTMKFKPMRAAPQASFFKALGEAKLQQWKLDDRARPAWARIVPAIRAEGGLRLEASSLGEHGRDAGVAAGTDRLSPTCPGHVLCFNTLEQMQKADKAAVLGAAAALVWADIVSGRALDSPGLLARFVVACHADMKQHKFVLWPAFPALVPEDGLAQEGEALPASAGLSAGLGVEPAVVLEEASEAVAALMARSPAGLPLAFVLARRDGKLAAQPLREAADRGAASLRADLATRGLVLVVVDPSPLARHAGWTARNALVMASVCLGLGGEVLPVLCLRPSPRGAVVDPPDHARPDEASAAAAGESSAPTATTALCGSIVVRVRCPGLEGVAAAAVGPPPGEALAGWLAADAAPDAEGTSSLSRLPRGLSAAGWERQPVRAKDGSTTMLSRPRVVDLGRLLDPAKLAESAGRLNLSLMRWRALPGLDQPLLEGMKCLLLGAGTLGCHVSRCLLAWGVRSITFVDNGSVAHSNPVRQPLFEFADAAAGAKSSKKAIVAALALKRVSPVCQPRGVVLTIPMPGHAEDLDASMAAAAELRRLIEESDVVFALTDTRESRWLPTLLCRASNTPLINAALGFDSWLVMRHGLDATRPVSGALAPPASPPLEPTEATRDSPAAERSVLAATSSAAAAGAGAVSSTGPAPTVGCYFCSDVVGPLNTTRGRTMDQQCTVTRPGLAPIAAAHAVELLVNMAHHPARALAPAAVRSADAGAPAPAEAGVGTGPVPHQLRGFMATFSTMQLEAAASTVCTACSANVVGALSARGDAFIRAAIEDPDLLERASGLEAMKAEADALAEAAGGDDWAMDEDF</sequence>
<dbReference type="InterPro" id="IPR035985">
    <property type="entry name" value="Ubiquitin-activating_enz"/>
</dbReference>
<dbReference type="Pfam" id="PF16420">
    <property type="entry name" value="ATG7_N"/>
    <property type="match status" value="1"/>
</dbReference>
<evidence type="ECO:0000256" key="1">
    <source>
        <dbReference type="SAM" id="MobiDB-lite"/>
    </source>
</evidence>
<reference evidence="4 5" key="1">
    <citation type="submission" date="2019-07" db="EMBL/GenBank/DDBJ databases">
        <title>Genomes of Cafeteria roenbergensis.</title>
        <authorList>
            <person name="Fischer M.G."/>
            <person name="Hackl T."/>
            <person name="Roman M."/>
        </authorList>
    </citation>
    <scope>NUCLEOTIDE SEQUENCE [LARGE SCALE GENOMIC DNA]</scope>
    <source>
        <strain evidence="4 5">Cflag</strain>
    </source>
</reference>
<evidence type="ECO:0008006" key="6">
    <source>
        <dbReference type="Google" id="ProtNLM"/>
    </source>
</evidence>
<feature type="compositionally biased region" description="Low complexity" evidence="1">
    <location>
        <begin position="299"/>
        <end position="308"/>
    </location>
</feature>
<dbReference type="Pfam" id="PF00899">
    <property type="entry name" value="ThiF"/>
    <property type="match status" value="1"/>
</dbReference>
<dbReference type="Proteomes" id="UP000325113">
    <property type="component" value="Unassembled WGS sequence"/>
</dbReference>
<feature type="domain" description="THIF-type NAD/FAD binding fold" evidence="2">
    <location>
        <begin position="421"/>
        <end position="700"/>
    </location>
</feature>
<dbReference type="GO" id="GO:0034727">
    <property type="term" value="P:piecemeal microautophagy of the nucleus"/>
    <property type="evidence" value="ECO:0007669"/>
    <property type="project" value="TreeGrafter"/>
</dbReference>
<feature type="region of interest" description="Disordered" evidence="1">
    <location>
        <begin position="285"/>
        <end position="308"/>
    </location>
</feature>
<gene>
    <name evidence="4" type="ORF">FNF31_00196</name>
</gene>
<dbReference type="InterPro" id="IPR032197">
    <property type="entry name" value="Atg7_N"/>
</dbReference>
<dbReference type="GO" id="GO:0000045">
    <property type="term" value="P:autophagosome assembly"/>
    <property type="evidence" value="ECO:0007669"/>
    <property type="project" value="TreeGrafter"/>
</dbReference>
<proteinExistence type="predicted"/>
<organism evidence="4 5">
    <name type="scientific">Cafeteria roenbergensis</name>
    <name type="common">Marine flagellate</name>
    <dbReference type="NCBI Taxonomy" id="33653"/>
    <lineage>
        <taxon>Eukaryota</taxon>
        <taxon>Sar</taxon>
        <taxon>Stramenopiles</taxon>
        <taxon>Bigyra</taxon>
        <taxon>Opalozoa</taxon>
        <taxon>Bicosoecida</taxon>
        <taxon>Cafeteriaceae</taxon>
        <taxon>Cafeteria</taxon>
    </lineage>
</organism>
<evidence type="ECO:0000259" key="3">
    <source>
        <dbReference type="Pfam" id="PF16420"/>
    </source>
</evidence>
<dbReference type="SUPFAM" id="SSF69572">
    <property type="entry name" value="Activating enzymes of the ubiquitin-like proteins"/>
    <property type="match status" value="1"/>
</dbReference>
<feature type="domain" description="Ubiquitin-like modifier-activating enzyme Atg7 N-terminal" evidence="3">
    <location>
        <begin position="6"/>
        <end position="286"/>
    </location>
</feature>
<protein>
    <recommendedName>
        <fullName evidence="6">Autophagy-related protein 7</fullName>
    </recommendedName>
</protein>
<dbReference type="GO" id="GO:0000407">
    <property type="term" value="C:phagophore assembly site"/>
    <property type="evidence" value="ECO:0007669"/>
    <property type="project" value="TreeGrafter"/>
</dbReference>
<dbReference type="GO" id="GO:0000422">
    <property type="term" value="P:autophagy of mitochondrion"/>
    <property type="evidence" value="ECO:0007669"/>
    <property type="project" value="TreeGrafter"/>
</dbReference>
<dbReference type="AlphaFoldDB" id="A0A5A8DUE6"/>
<evidence type="ECO:0000313" key="5">
    <source>
        <dbReference type="Proteomes" id="UP000325113"/>
    </source>
</evidence>
<dbReference type="InterPro" id="IPR042522">
    <property type="entry name" value="Atg7_N_1"/>
</dbReference>
<dbReference type="GO" id="GO:0019779">
    <property type="term" value="F:Atg8 activating enzyme activity"/>
    <property type="evidence" value="ECO:0007669"/>
    <property type="project" value="TreeGrafter"/>
</dbReference>
<dbReference type="InterPro" id="IPR000594">
    <property type="entry name" value="ThiF_NAD_FAD-bd"/>
</dbReference>